<reference evidence="1 2" key="1">
    <citation type="submission" date="2019-02" db="EMBL/GenBank/DDBJ databases">
        <title>Emended description of the genus Rhodopseudomonas and description of Rhodopseudomonas albus sp. nov., a non-phototrophic, heavy-metal-tolerant bacterium isolated from garden soil.</title>
        <authorList>
            <person name="Bao Z."/>
            <person name="Cao W.W."/>
            <person name="Sato Y."/>
            <person name="Nishizawa T."/>
            <person name="Zhao J."/>
            <person name="Guo Y."/>
            <person name="Ohta H."/>
        </authorList>
    </citation>
    <scope>NUCLEOTIDE SEQUENCE [LARGE SCALE GENOMIC DNA]</scope>
    <source>
        <strain evidence="1 2">SK50-23</strain>
    </source>
</reference>
<protein>
    <submittedName>
        <fullName evidence="1">Polysaccharide deacetylase</fullName>
    </submittedName>
</protein>
<dbReference type="SUPFAM" id="SSF88713">
    <property type="entry name" value="Glycoside hydrolase/deacetylase"/>
    <property type="match status" value="1"/>
</dbReference>
<evidence type="ECO:0000313" key="2">
    <source>
        <dbReference type="Proteomes" id="UP000682843"/>
    </source>
</evidence>
<dbReference type="RefSeq" id="WP_211908838.1">
    <property type="nucleotide sequence ID" value="NZ_CP036498.1"/>
</dbReference>
<gene>
    <name evidence="1" type="ORF">RPMA_16520</name>
</gene>
<dbReference type="InterPro" id="IPR011330">
    <property type="entry name" value="Glyco_hydro/deAcase_b/a-brl"/>
</dbReference>
<dbReference type="Proteomes" id="UP000682843">
    <property type="component" value="Chromosome"/>
</dbReference>
<proteinExistence type="predicted"/>
<dbReference type="EMBL" id="CP036498">
    <property type="protein sequence ID" value="QUS40260.1"/>
    <property type="molecule type" value="Genomic_DNA"/>
</dbReference>
<name>A0ABX8AD69_9BRAD</name>
<dbReference type="PANTHER" id="PTHR34216">
    <property type="match status" value="1"/>
</dbReference>
<sequence length="325" mass="36107">MLELAYASGLWRLLESSRGGVGTILKFERVRPRRNDAFQPLRAREITPQFLHRLITRLKKWPVDIVSMDEACRRVTAPRAGRRFVALTFDGGTRDFVDYAYPLLSGHQVPFAVYLPAAFPDGLGRMWWLALDAVIATQDRVNTVVDDVRRYFETVSVADKYHAHHYLDGWLRSLPPLQLAHAVDDLCLRYGIDMAALTRAAVMTWDDVATFAGDPLATIGTSTLNYPILANLDASEAQRDMMLGQAVAEAALPKRPQHFAYPFGYAGSFGARDVTMAAEQGFVSAVTSVAGVVKGGSDLHALPRIAWDGRRTSLRVLRVMMSGWP</sequence>
<accession>A0ABX8AD69</accession>
<keyword evidence="2" id="KW-1185">Reference proteome</keyword>
<evidence type="ECO:0000313" key="1">
    <source>
        <dbReference type="EMBL" id="QUS40260.1"/>
    </source>
</evidence>
<organism evidence="1 2">
    <name type="scientific">Tardiphaga alba</name>
    <dbReference type="NCBI Taxonomy" id="340268"/>
    <lineage>
        <taxon>Bacteria</taxon>
        <taxon>Pseudomonadati</taxon>
        <taxon>Pseudomonadota</taxon>
        <taxon>Alphaproteobacteria</taxon>
        <taxon>Hyphomicrobiales</taxon>
        <taxon>Nitrobacteraceae</taxon>
        <taxon>Tardiphaga</taxon>
    </lineage>
</organism>
<dbReference type="Gene3D" id="3.20.20.370">
    <property type="entry name" value="Glycoside hydrolase/deacetylase"/>
    <property type="match status" value="1"/>
</dbReference>
<dbReference type="PANTHER" id="PTHR34216:SF7">
    <property type="entry name" value="POLY-BETA-1,6-N-ACETYL-D-GLUCOSAMINE N-DEACETYLASE"/>
    <property type="match status" value="1"/>
</dbReference>
<dbReference type="InterPro" id="IPR051398">
    <property type="entry name" value="Polysacch_Deacetylase"/>
</dbReference>